<dbReference type="InterPro" id="IPR010760">
    <property type="entry name" value="DNA-repair_Swi5"/>
</dbReference>
<protein>
    <recommendedName>
        <fullName evidence="2">DNA repair protein SWI5 homolog</fullName>
    </recommendedName>
    <alternativeName>
        <fullName evidence="6">Protein SAE3 homolog</fullName>
    </alternativeName>
</protein>
<organism evidence="8 9">
    <name type="scientific">Brachionus calyciflorus</name>
    <dbReference type="NCBI Taxonomy" id="104777"/>
    <lineage>
        <taxon>Eukaryota</taxon>
        <taxon>Metazoa</taxon>
        <taxon>Spiralia</taxon>
        <taxon>Gnathifera</taxon>
        <taxon>Rotifera</taxon>
        <taxon>Eurotatoria</taxon>
        <taxon>Monogononta</taxon>
        <taxon>Pseudotrocha</taxon>
        <taxon>Ploima</taxon>
        <taxon>Brachionidae</taxon>
        <taxon>Brachionus</taxon>
    </lineage>
</organism>
<evidence type="ECO:0000256" key="1">
    <source>
        <dbReference type="ARBA" id="ARBA00008060"/>
    </source>
</evidence>
<proteinExistence type="inferred from homology"/>
<reference evidence="8" key="1">
    <citation type="submission" date="2021-02" db="EMBL/GenBank/DDBJ databases">
        <authorList>
            <person name="Nowell W R."/>
        </authorList>
    </citation>
    <scope>NUCLEOTIDE SEQUENCE</scope>
    <source>
        <strain evidence="8">Ploen Becks lab</strain>
    </source>
</reference>
<evidence type="ECO:0000256" key="5">
    <source>
        <dbReference type="ARBA" id="ARBA00025380"/>
    </source>
</evidence>
<feature type="compositionally biased region" description="Basic and acidic residues" evidence="7">
    <location>
        <begin position="21"/>
        <end position="30"/>
    </location>
</feature>
<dbReference type="EMBL" id="CAJNOC010000713">
    <property type="protein sequence ID" value="CAF0794952.1"/>
    <property type="molecule type" value="Genomic_DNA"/>
</dbReference>
<evidence type="ECO:0000256" key="7">
    <source>
        <dbReference type="SAM" id="MobiDB-lite"/>
    </source>
</evidence>
<dbReference type="PANTHER" id="PTHR28529">
    <property type="entry name" value="DNA REPAIR PROTEIN SWI5 HOMOLOG"/>
    <property type="match status" value="1"/>
</dbReference>
<feature type="region of interest" description="Disordered" evidence="7">
    <location>
        <begin position="1"/>
        <end position="64"/>
    </location>
</feature>
<accession>A0A813S4W2</accession>
<evidence type="ECO:0000313" key="8">
    <source>
        <dbReference type="EMBL" id="CAF0794952.1"/>
    </source>
</evidence>
<dbReference type="Proteomes" id="UP000663879">
    <property type="component" value="Unassembled WGS sequence"/>
</dbReference>
<keyword evidence="9" id="KW-1185">Reference proteome</keyword>
<dbReference type="GO" id="GO:0032798">
    <property type="term" value="C:Swi5-Sfr1 complex"/>
    <property type="evidence" value="ECO:0007669"/>
    <property type="project" value="TreeGrafter"/>
</dbReference>
<dbReference type="PANTHER" id="PTHR28529:SF2">
    <property type="entry name" value="DNA REPAIR PROTEIN SWI5 HOMOLOG"/>
    <property type="match status" value="1"/>
</dbReference>
<keyword evidence="3" id="KW-0227">DNA damage</keyword>
<gene>
    <name evidence="8" type="ORF">OXX778_LOCUS6165</name>
</gene>
<evidence type="ECO:0000256" key="4">
    <source>
        <dbReference type="ARBA" id="ARBA00023204"/>
    </source>
</evidence>
<dbReference type="GO" id="GO:0000724">
    <property type="term" value="P:double-strand break repair via homologous recombination"/>
    <property type="evidence" value="ECO:0007669"/>
    <property type="project" value="TreeGrafter"/>
</dbReference>
<comment type="function">
    <text evidence="5">Component of the swi5-sfr1 complex, a complex required for double-strand break repair via homologous recombination.</text>
</comment>
<dbReference type="AlphaFoldDB" id="A0A813S4W2"/>
<dbReference type="Pfam" id="PF07061">
    <property type="entry name" value="Swi5"/>
    <property type="match status" value="1"/>
</dbReference>
<name>A0A813S4W2_9BILA</name>
<evidence type="ECO:0000313" key="9">
    <source>
        <dbReference type="Proteomes" id="UP000663879"/>
    </source>
</evidence>
<dbReference type="OrthoDB" id="255837at2759"/>
<sequence>MSKLQDKKRTISNSSELEQQSDSKKPKSDDVNNSIIKYMPMKNASKNLNKSFKSPFTHKSESNKLEISTETKINNQLNSKSIQQQQQQIDEIDREINKLEQEGINSDELDVIIDKLHVYNDIKDTAQSLLERIAHLKGFTIKKMHEIYNLDPLND</sequence>
<evidence type="ECO:0000256" key="3">
    <source>
        <dbReference type="ARBA" id="ARBA00022763"/>
    </source>
</evidence>
<comment type="similarity">
    <text evidence="1">Belongs to the SWI5/SAE3 family.</text>
</comment>
<feature type="compositionally biased region" description="Polar residues" evidence="7">
    <location>
        <begin position="11"/>
        <end position="20"/>
    </location>
</feature>
<comment type="caution">
    <text evidence="8">The sequence shown here is derived from an EMBL/GenBank/DDBJ whole genome shotgun (WGS) entry which is preliminary data.</text>
</comment>
<keyword evidence="4" id="KW-0234">DNA repair</keyword>
<evidence type="ECO:0000256" key="6">
    <source>
        <dbReference type="ARBA" id="ARBA00030081"/>
    </source>
</evidence>
<dbReference type="GO" id="GO:0034974">
    <property type="term" value="C:Swi5-Swi2 complex"/>
    <property type="evidence" value="ECO:0007669"/>
    <property type="project" value="TreeGrafter"/>
</dbReference>
<dbReference type="Gene3D" id="1.20.5.170">
    <property type="match status" value="1"/>
</dbReference>
<evidence type="ECO:0000256" key="2">
    <source>
        <dbReference type="ARBA" id="ARBA00019825"/>
    </source>
</evidence>
<feature type="compositionally biased region" description="Polar residues" evidence="7">
    <location>
        <begin position="44"/>
        <end position="54"/>
    </location>
</feature>